<keyword evidence="4" id="KW-0274">FAD</keyword>
<comment type="similarity">
    <text evidence="2">Belongs to the oxygen-dependent FAD-linked oxidoreductase family.</text>
</comment>
<dbReference type="EMBL" id="PYWC01000011">
    <property type="protein sequence ID" value="PWW79025.1"/>
    <property type="molecule type" value="Genomic_DNA"/>
</dbReference>
<evidence type="ECO:0000256" key="6">
    <source>
        <dbReference type="SAM" id="MobiDB-lite"/>
    </source>
</evidence>
<keyword evidence="5" id="KW-0560">Oxidoreductase</keyword>
<evidence type="ECO:0000256" key="1">
    <source>
        <dbReference type="ARBA" id="ARBA00001974"/>
    </source>
</evidence>
<evidence type="ECO:0000313" key="8">
    <source>
        <dbReference type="EMBL" id="PWW79025.1"/>
    </source>
</evidence>
<dbReference type="GO" id="GO:0016491">
    <property type="term" value="F:oxidoreductase activity"/>
    <property type="evidence" value="ECO:0007669"/>
    <property type="project" value="UniProtKB-KW"/>
</dbReference>
<dbReference type="PANTHER" id="PTHR42973:SF39">
    <property type="entry name" value="FAD-BINDING PCMH-TYPE DOMAIN-CONTAINING PROTEIN"/>
    <property type="match status" value="1"/>
</dbReference>
<reference evidence="8 9" key="1">
    <citation type="submission" date="2018-03" db="EMBL/GenBank/DDBJ databases">
        <title>Genomes of Pezizomycetes fungi and the evolution of truffles.</title>
        <authorList>
            <person name="Murat C."/>
            <person name="Payen T."/>
            <person name="Noel B."/>
            <person name="Kuo A."/>
            <person name="Martin F.M."/>
        </authorList>
    </citation>
    <scope>NUCLEOTIDE SEQUENCE [LARGE SCALE GENOMIC DNA]</scope>
    <source>
        <strain evidence="8">091103-1</strain>
    </source>
</reference>
<protein>
    <recommendedName>
        <fullName evidence="10">FAD-binding PCMH-type domain-containing protein</fullName>
    </recommendedName>
</protein>
<keyword evidence="7" id="KW-0732">Signal</keyword>
<dbReference type="AlphaFoldDB" id="A0A317SX21"/>
<dbReference type="PANTHER" id="PTHR42973">
    <property type="entry name" value="BINDING OXIDOREDUCTASE, PUTATIVE (AFU_ORTHOLOGUE AFUA_1G17690)-RELATED"/>
    <property type="match status" value="1"/>
</dbReference>
<keyword evidence="3" id="KW-0285">Flavoprotein</keyword>
<evidence type="ECO:0000256" key="4">
    <source>
        <dbReference type="ARBA" id="ARBA00022827"/>
    </source>
</evidence>
<evidence type="ECO:0008006" key="10">
    <source>
        <dbReference type="Google" id="ProtNLM"/>
    </source>
</evidence>
<dbReference type="GO" id="GO:0050660">
    <property type="term" value="F:flavin adenine dinucleotide binding"/>
    <property type="evidence" value="ECO:0007669"/>
    <property type="project" value="InterPro"/>
</dbReference>
<dbReference type="Gene3D" id="3.30.465.10">
    <property type="match status" value="1"/>
</dbReference>
<feature type="signal peptide" evidence="7">
    <location>
        <begin position="1"/>
        <end position="19"/>
    </location>
</feature>
<feature type="compositionally biased region" description="Basic and acidic residues" evidence="6">
    <location>
        <begin position="481"/>
        <end position="496"/>
    </location>
</feature>
<dbReference type="InterPro" id="IPR036318">
    <property type="entry name" value="FAD-bd_PCMH-like_sf"/>
</dbReference>
<feature type="compositionally biased region" description="Polar residues" evidence="6">
    <location>
        <begin position="108"/>
        <end position="119"/>
    </location>
</feature>
<name>A0A317SX21_9PEZI</name>
<dbReference type="SUPFAM" id="SSF56176">
    <property type="entry name" value="FAD-binding/transporter-associated domain-like"/>
    <property type="match status" value="1"/>
</dbReference>
<dbReference type="OrthoDB" id="9996127at2759"/>
<keyword evidence="9" id="KW-1185">Reference proteome</keyword>
<evidence type="ECO:0000256" key="3">
    <source>
        <dbReference type="ARBA" id="ARBA00022630"/>
    </source>
</evidence>
<accession>A0A317SX21</accession>
<evidence type="ECO:0000313" key="9">
    <source>
        <dbReference type="Proteomes" id="UP000246991"/>
    </source>
</evidence>
<dbReference type="InterPro" id="IPR016169">
    <property type="entry name" value="FAD-bd_PCMH_sub2"/>
</dbReference>
<feature type="compositionally biased region" description="Basic and acidic residues" evidence="6">
    <location>
        <begin position="515"/>
        <end position="524"/>
    </location>
</feature>
<comment type="caution">
    <text evidence="8">The sequence shown here is derived from an EMBL/GenBank/DDBJ whole genome shotgun (WGS) entry which is preliminary data.</text>
</comment>
<evidence type="ECO:0000256" key="5">
    <source>
        <dbReference type="ARBA" id="ARBA00023002"/>
    </source>
</evidence>
<dbReference type="STRING" id="42249.A0A317SX21"/>
<proteinExistence type="inferred from homology"/>
<feature type="chain" id="PRO_5016323513" description="FAD-binding PCMH-type domain-containing protein" evidence="7">
    <location>
        <begin position="20"/>
        <end position="539"/>
    </location>
</feature>
<evidence type="ECO:0000256" key="7">
    <source>
        <dbReference type="SAM" id="SignalP"/>
    </source>
</evidence>
<dbReference type="Proteomes" id="UP000246991">
    <property type="component" value="Unassembled WGS sequence"/>
</dbReference>
<gene>
    <name evidence="8" type="ORF">C7212DRAFT_361843</name>
</gene>
<evidence type="ECO:0000256" key="2">
    <source>
        <dbReference type="ARBA" id="ARBA00005466"/>
    </source>
</evidence>
<feature type="region of interest" description="Disordered" evidence="6">
    <location>
        <begin position="481"/>
        <end position="539"/>
    </location>
</feature>
<organism evidence="8 9">
    <name type="scientific">Tuber magnatum</name>
    <name type="common">white Piedmont truffle</name>
    <dbReference type="NCBI Taxonomy" id="42249"/>
    <lineage>
        <taxon>Eukaryota</taxon>
        <taxon>Fungi</taxon>
        <taxon>Dikarya</taxon>
        <taxon>Ascomycota</taxon>
        <taxon>Pezizomycotina</taxon>
        <taxon>Pezizomycetes</taxon>
        <taxon>Pezizales</taxon>
        <taxon>Tuberaceae</taxon>
        <taxon>Tuber</taxon>
    </lineage>
</organism>
<comment type="cofactor">
    <cofactor evidence="1">
        <name>FAD</name>
        <dbReference type="ChEBI" id="CHEBI:57692"/>
    </cofactor>
</comment>
<dbReference type="InterPro" id="IPR050416">
    <property type="entry name" value="FAD-linked_Oxidoreductase"/>
</dbReference>
<feature type="region of interest" description="Disordered" evidence="6">
    <location>
        <begin position="104"/>
        <end position="125"/>
    </location>
</feature>
<sequence length="539" mass="59293">MLTSTLCLPTSSLATLACAFEAPGASNTSGTPAISNIVVVDQLPVKSIVRTEPSPLLSKSGEISLPSDGDSWTRKGRRYSHFQEPPLVAVVIVKNEDDILTTERHSQYEGQANGSSTGSEGRGDGRRLRLKSFAPHFLRETVGVIGATLGGGHGVFDGVYGLMSDNLLSVNIITAKDENIFVNATKNPDLFWGIKGAGNSFGLTTEATYHVYPGATLFHFTIGAYYSPENLERIFEGMNELDMPLESSSTVYFLPDTLGSQSDPNIHLVFVYHGKPDPAKEAFEKIDGHVPSTKTTELPKLYLRLNTDKGNLIPLLECNPNSWGYEYRKNQFSVSMKTLDPGIIAMVYDEFSNFVKSHSCITLPSILLLSYDEEINDAIATEFGHKIRGLLQHSTGNNVSHVLPNYTLGDEPLGALHGYDMGRLNKLVAVRRKHDPEQFFSATAPIPLKLPEDVLTQTEKNDKNRLMIQEVLDGKKELMEKEEVEEEKVGKAREAAEIAGESPLAAKEEEAPEIMDSKLVERNPARTRTTRQEVGPNEL</sequence>